<accession>A0A4R3JL76</accession>
<proteinExistence type="predicted"/>
<name>A0A4R3JL76_9RHOB</name>
<reference evidence="6 7" key="1">
    <citation type="submission" date="2019-03" db="EMBL/GenBank/DDBJ databases">
        <title>Genomic Encyclopedia of Type Strains, Phase IV (KMG-IV): sequencing the most valuable type-strain genomes for metagenomic binning, comparative biology and taxonomic classification.</title>
        <authorList>
            <person name="Goeker M."/>
        </authorList>
    </citation>
    <scope>NUCLEOTIDE SEQUENCE [LARGE SCALE GENOMIC DNA]</scope>
    <source>
        <strain evidence="6 7">DSM 104836</strain>
    </source>
</reference>
<dbReference type="OrthoDB" id="570524at2"/>
<dbReference type="PANTHER" id="PTHR30024:SF43">
    <property type="entry name" value="BLL4572 PROTEIN"/>
    <property type="match status" value="1"/>
</dbReference>
<dbReference type="GO" id="GO:0012505">
    <property type="term" value="C:endomembrane system"/>
    <property type="evidence" value="ECO:0007669"/>
    <property type="project" value="UniProtKB-SubCell"/>
</dbReference>
<dbReference type="RefSeq" id="WP_132242311.1">
    <property type="nucleotide sequence ID" value="NZ_SLZU01000002.1"/>
</dbReference>
<evidence type="ECO:0000313" key="7">
    <source>
        <dbReference type="Proteomes" id="UP000295696"/>
    </source>
</evidence>
<dbReference type="EMBL" id="SLZU01000002">
    <property type="protein sequence ID" value="TCS66330.1"/>
    <property type="molecule type" value="Genomic_DNA"/>
</dbReference>
<dbReference type="Proteomes" id="UP000295696">
    <property type="component" value="Unassembled WGS sequence"/>
</dbReference>
<dbReference type="Pfam" id="PF13379">
    <property type="entry name" value="NMT1_2"/>
    <property type="match status" value="1"/>
</dbReference>
<protein>
    <submittedName>
        <fullName evidence="6">NitT/TauT family transport system ATP-binding protein</fullName>
    </submittedName>
</protein>
<evidence type="ECO:0000313" key="6">
    <source>
        <dbReference type="EMBL" id="TCS66330.1"/>
    </source>
</evidence>
<dbReference type="GO" id="GO:0005524">
    <property type="term" value="F:ATP binding"/>
    <property type="evidence" value="ECO:0007669"/>
    <property type="project" value="UniProtKB-KW"/>
</dbReference>
<dbReference type="InterPro" id="IPR044527">
    <property type="entry name" value="NrtA/CpmA_ABC-bd_dom"/>
</dbReference>
<sequence>MRLTPVNCGFLPLVDSAPLIVAQTLKFAAQEGLDLNLVRQPSWSALRDMLALGHLDAAHMLSPMPVVMSLGLGGLSAKIDALMVMSVNGTVIGASNALADRMREVGWAGGFGDPVGTANALLAASPTPLRIGVPFPFSMHRLLLNYWLQSHPACSDGRLEIVTIPPPRMAEALAEGALDVFCVGEPWGSIAVQRADATLLLPSSAIWQFSPEKVLGVRHEFTQTNPRTCEALMRAVYNAARWLDVPDNKPLAIEILTRSRHLDVAEQTLEPAITGRIVTRLGTPAVDSENFLMFHRQAANFPWRSQAAWIGEQLAQLHGLDPGPAQQTAKDSFRSDLYRRALGPMSVDLPGASEKLEGAMVHRTAVASTRGHMILGPDAFFDGAIFGAAPSKAPIT</sequence>
<keyword evidence="4" id="KW-0997">Cell inner membrane</keyword>
<keyword evidence="3" id="KW-1003">Cell membrane</keyword>
<dbReference type="SUPFAM" id="SSF53850">
    <property type="entry name" value="Periplasmic binding protein-like II"/>
    <property type="match status" value="1"/>
</dbReference>
<keyword evidence="7" id="KW-1185">Reference proteome</keyword>
<evidence type="ECO:0000256" key="5">
    <source>
        <dbReference type="ARBA" id="ARBA00023136"/>
    </source>
</evidence>
<gene>
    <name evidence="6" type="ORF">EDD52_102147</name>
</gene>
<dbReference type="PANTHER" id="PTHR30024">
    <property type="entry name" value="ALIPHATIC SULFONATES-BINDING PROTEIN-RELATED"/>
    <property type="match status" value="1"/>
</dbReference>
<keyword evidence="6" id="KW-0547">Nucleotide-binding</keyword>
<comment type="subcellular location">
    <subcellularLocation>
        <location evidence="1">Endomembrane system</location>
    </subcellularLocation>
</comment>
<dbReference type="Gene3D" id="3.40.190.10">
    <property type="entry name" value="Periplasmic binding protein-like II"/>
    <property type="match status" value="2"/>
</dbReference>
<comment type="caution">
    <text evidence="6">The sequence shown here is derived from an EMBL/GenBank/DDBJ whole genome shotgun (WGS) entry which is preliminary data.</text>
</comment>
<dbReference type="AlphaFoldDB" id="A0A4R3JL76"/>
<evidence type="ECO:0000256" key="3">
    <source>
        <dbReference type="ARBA" id="ARBA00022475"/>
    </source>
</evidence>
<evidence type="ECO:0000256" key="1">
    <source>
        <dbReference type="ARBA" id="ARBA00004308"/>
    </source>
</evidence>
<evidence type="ECO:0000256" key="4">
    <source>
        <dbReference type="ARBA" id="ARBA00022519"/>
    </source>
</evidence>
<organism evidence="6 7">
    <name type="scientific">Primorskyibacter sedentarius</name>
    <dbReference type="NCBI Taxonomy" id="745311"/>
    <lineage>
        <taxon>Bacteria</taxon>
        <taxon>Pseudomonadati</taxon>
        <taxon>Pseudomonadota</taxon>
        <taxon>Alphaproteobacteria</taxon>
        <taxon>Rhodobacterales</taxon>
        <taxon>Roseobacteraceae</taxon>
        <taxon>Primorskyibacter</taxon>
    </lineage>
</organism>
<dbReference type="CDD" id="cd13553">
    <property type="entry name" value="PBP2_NrtA_CpmA_like"/>
    <property type="match status" value="1"/>
</dbReference>
<keyword evidence="2" id="KW-0813">Transport</keyword>
<keyword evidence="5" id="KW-0472">Membrane</keyword>
<evidence type="ECO:0000256" key="2">
    <source>
        <dbReference type="ARBA" id="ARBA00022448"/>
    </source>
</evidence>
<keyword evidence="6" id="KW-0067">ATP-binding</keyword>